<reference evidence="1 2" key="1">
    <citation type="submission" date="2016-03" db="EMBL/GenBank/DDBJ databases">
        <title>Complete genome sequence of Shewanella psychrophila WP2, a deep sea bacterium isolated from west Pacific sediment.</title>
        <authorList>
            <person name="Xu G."/>
            <person name="Jian H."/>
        </authorList>
    </citation>
    <scope>NUCLEOTIDE SEQUENCE [LARGE SCALE GENOMIC DNA]</scope>
    <source>
        <strain evidence="1 2">WP2</strain>
    </source>
</reference>
<dbReference type="STRING" id="225848.Sps_04730"/>
<name>A0A1S6HW89_9GAMM</name>
<evidence type="ECO:0000313" key="1">
    <source>
        <dbReference type="EMBL" id="AQS39813.1"/>
    </source>
</evidence>
<dbReference type="KEGG" id="spsw:Sps_04730"/>
<proteinExistence type="predicted"/>
<gene>
    <name evidence="1" type="ORF">Sps_04730</name>
</gene>
<dbReference type="Proteomes" id="UP000189545">
    <property type="component" value="Chromosome"/>
</dbReference>
<evidence type="ECO:0000313" key="2">
    <source>
        <dbReference type="Proteomes" id="UP000189545"/>
    </source>
</evidence>
<keyword evidence="2" id="KW-1185">Reference proteome</keyword>
<sequence length="57" mass="6370">MFGSRSDSLNITAELLGLSDVKVNDIRTNLSAREITISVESTRKNRLYASLRGMLKK</sequence>
<dbReference type="AlphaFoldDB" id="A0A1S6HW89"/>
<dbReference type="EMBL" id="CP014782">
    <property type="protein sequence ID" value="AQS39813.1"/>
    <property type="molecule type" value="Genomic_DNA"/>
</dbReference>
<protein>
    <submittedName>
        <fullName evidence="1">Uncharacterized protein</fullName>
    </submittedName>
</protein>
<organism evidence="1 2">
    <name type="scientific">Shewanella psychrophila</name>
    <dbReference type="NCBI Taxonomy" id="225848"/>
    <lineage>
        <taxon>Bacteria</taxon>
        <taxon>Pseudomonadati</taxon>
        <taxon>Pseudomonadota</taxon>
        <taxon>Gammaproteobacteria</taxon>
        <taxon>Alteromonadales</taxon>
        <taxon>Shewanellaceae</taxon>
        <taxon>Shewanella</taxon>
    </lineage>
</organism>
<accession>A0A1S6HW89</accession>